<feature type="domain" description="Sulfotransferase" evidence="3">
    <location>
        <begin position="6"/>
        <end position="277"/>
    </location>
</feature>
<accession>A0ABS9CZM0</accession>
<evidence type="ECO:0000256" key="1">
    <source>
        <dbReference type="ARBA" id="ARBA00005771"/>
    </source>
</evidence>
<organism evidence="4 5">
    <name type="scientific">Octadecabacter dasysiphoniae</name>
    <dbReference type="NCBI Taxonomy" id="2909341"/>
    <lineage>
        <taxon>Bacteria</taxon>
        <taxon>Pseudomonadati</taxon>
        <taxon>Pseudomonadota</taxon>
        <taxon>Alphaproteobacteria</taxon>
        <taxon>Rhodobacterales</taxon>
        <taxon>Roseobacteraceae</taxon>
        <taxon>Octadecabacter</taxon>
    </lineage>
</organism>
<proteinExistence type="inferred from homology"/>
<evidence type="ECO:0000313" key="5">
    <source>
        <dbReference type="Proteomes" id="UP001200557"/>
    </source>
</evidence>
<evidence type="ECO:0000256" key="2">
    <source>
        <dbReference type="ARBA" id="ARBA00022679"/>
    </source>
</evidence>
<dbReference type="Proteomes" id="UP001200557">
    <property type="component" value="Unassembled WGS sequence"/>
</dbReference>
<evidence type="ECO:0000259" key="3">
    <source>
        <dbReference type="Pfam" id="PF00685"/>
    </source>
</evidence>
<name>A0ABS9CZM0_9RHOB</name>
<dbReference type="Gene3D" id="3.40.50.300">
    <property type="entry name" value="P-loop containing nucleotide triphosphate hydrolases"/>
    <property type="match status" value="1"/>
</dbReference>
<keyword evidence="5" id="KW-1185">Reference proteome</keyword>
<dbReference type="InterPro" id="IPR027417">
    <property type="entry name" value="P-loop_NTPase"/>
</dbReference>
<dbReference type="SUPFAM" id="SSF52540">
    <property type="entry name" value="P-loop containing nucleoside triphosphate hydrolases"/>
    <property type="match status" value="1"/>
</dbReference>
<comment type="similarity">
    <text evidence="1">Belongs to the sulfotransferase 1 family.</text>
</comment>
<sequence>MTPRIVWLASYPKSGNTWLRVFLSNLTQGTAVPADLNKLAHSAISSDRHMFDQALGFDTGDLSTAECARLRPVAYRWMNAQLTEPLYCKAHDACVAADNGDWIMAPDVTRKVIYILRNPLDVVVSLAHHNQKPLDNVIDNLGDPGTRAARQKASGQAPQLEQILGTWSDHVQSWTQNELFDTCVVRYEDLRADPQGFFGRITTFLDVPHDSTQLSDAIKHASFDVLQTQERESGFRERPQNATRFFRRGRVGDWKTVLSAAQIDRVIKDHLPVMQKFGYVDESGVPVVAKANLENGQ</sequence>
<reference evidence="4 5" key="1">
    <citation type="submission" date="2022-01" db="EMBL/GenBank/DDBJ databases">
        <title>Octadecabacter sp. nov., isolated from a marine alga.</title>
        <authorList>
            <person name="Jin M.S."/>
            <person name="Kim H.M."/>
            <person name="Han D.M."/>
            <person name="Jung J.J."/>
            <person name="Jeon C.O."/>
        </authorList>
    </citation>
    <scope>NUCLEOTIDE SEQUENCE [LARGE SCALE GENOMIC DNA]</scope>
    <source>
        <strain evidence="4 5">G9-8</strain>
    </source>
</reference>
<dbReference type="Pfam" id="PF00685">
    <property type="entry name" value="Sulfotransfer_1"/>
    <property type="match status" value="1"/>
</dbReference>
<protein>
    <submittedName>
        <fullName evidence="4">Sulfotransferase domain-containing protein</fullName>
    </submittedName>
</protein>
<dbReference type="PANTHER" id="PTHR11783">
    <property type="entry name" value="SULFOTRANSFERASE SULT"/>
    <property type="match status" value="1"/>
</dbReference>
<gene>
    <name evidence="4" type="ORF">L0664_14925</name>
</gene>
<keyword evidence="2" id="KW-0808">Transferase</keyword>
<dbReference type="EMBL" id="JAKGAQ010000004">
    <property type="protein sequence ID" value="MCF2872366.1"/>
    <property type="molecule type" value="Genomic_DNA"/>
</dbReference>
<evidence type="ECO:0000313" key="4">
    <source>
        <dbReference type="EMBL" id="MCF2872366.1"/>
    </source>
</evidence>
<dbReference type="RefSeq" id="WP_235226697.1">
    <property type="nucleotide sequence ID" value="NZ_JAKGAQ010000004.1"/>
</dbReference>
<comment type="caution">
    <text evidence="4">The sequence shown here is derived from an EMBL/GenBank/DDBJ whole genome shotgun (WGS) entry which is preliminary data.</text>
</comment>
<dbReference type="InterPro" id="IPR000863">
    <property type="entry name" value="Sulfotransferase_dom"/>
</dbReference>